<accession>A0AAU7QEE2</accession>
<organism evidence="1">
    <name type="scientific">Acerihabitans sp. KWT182</name>
    <dbReference type="NCBI Taxonomy" id="3157919"/>
    <lineage>
        <taxon>Bacteria</taxon>
        <taxon>Pseudomonadati</taxon>
        <taxon>Pseudomonadota</taxon>
        <taxon>Gammaproteobacteria</taxon>
        <taxon>Enterobacterales</taxon>
        <taxon>Pectobacteriaceae</taxon>
        <taxon>Acerihabitans</taxon>
    </lineage>
</organism>
<gene>
    <name evidence="1" type="ORF">ABK905_10485</name>
</gene>
<evidence type="ECO:0000313" key="1">
    <source>
        <dbReference type="EMBL" id="XBS71320.1"/>
    </source>
</evidence>
<dbReference type="EMBL" id="CP157947">
    <property type="protein sequence ID" value="XBS71320.1"/>
    <property type="molecule type" value="Genomic_DNA"/>
</dbReference>
<evidence type="ECO:0008006" key="2">
    <source>
        <dbReference type="Google" id="ProtNLM"/>
    </source>
</evidence>
<reference evidence="1" key="1">
    <citation type="submission" date="2024-06" db="EMBL/GenBank/DDBJ databases">
        <authorList>
            <person name="Coelho C."/>
            <person name="Bento M."/>
            <person name="Garcia E."/>
            <person name="Camelo A."/>
            <person name="Brandao I."/>
            <person name="Espirito Santo C."/>
            <person name="Trovao J."/>
            <person name="Verissimo A."/>
            <person name="Costa J."/>
            <person name="Tiago I."/>
        </authorList>
    </citation>
    <scope>NUCLEOTIDE SEQUENCE</scope>
    <source>
        <strain evidence="1">KWT182</strain>
    </source>
</reference>
<protein>
    <recommendedName>
        <fullName evidence="2">Aminotransferase class III-fold pyridoxal phosphate-dependent enzyme</fullName>
    </recommendedName>
</protein>
<dbReference type="InterPro" id="IPR015422">
    <property type="entry name" value="PyrdxlP-dep_Trfase_small"/>
</dbReference>
<name>A0AAU7QEE2_9GAMM</name>
<dbReference type="AlphaFoldDB" id="A0AAU7QEE2"/>
<proteinExistence type="predicted"/>
<dbReference type="Gene3D" id="3.90.1150.10">
    <property type="entry name" value="Aspartate Aminotransferase, domain 1"/>
    <property type="match status" value="1"/>
</dbReference>
<sequence>MQKRLFDAGLHLKSTGDALIIAPILVSGPESIDRLFDILTRVLSTINPER</sequence>